<evidence type="ECO:0000256" key="5">
    <source>
        <dbReference type="ARBA" id="ARBA00023315"/>
    </source>
</evidence>
<dbReference type="InterPro" id="IPR000182">
    <property type="entry name" value="GNAT_dom"/>
</dbReference>
<comment type="caution">
    <text evidence="8">The sequence shown here is derived from an EMBL/GenBank/DDBJ whole genome shotgun (WGS) entry which is preliminary data.</text>
</comment>
<gene>
    <name evidence="8" type="ORF">RINTU1_05030</name>
</gene>
<evidence type="ECO:0000256" key="2">
    <source>
        <dbReference type="ARBA" id="ARBA00022491"/>
    </source>
</evidence>
<dbReference type="EMBL" id="BLXO01000001">
    <property type="protein sequence ID" value="GFN45384.1"/>
    <property type="molecule type" value="Genomic_DNA"/>
</dbReference>
<evidence type="ECO:0000313" key="9">
    <source>
        <dbReference type="Proteomes" id="UP000504714"/>
    </source>
</evidence>
<evidence type="ECO:0000256" key="1">
    <source>
        <dbReference type="ARBA" id="ARBA00009342"/>
    </source>
</evidence>
<accession>A0A6L2ZLT4</accession>
<evidence type="ECO:0000256" key="4">
    <source>
        <dbReference type="ARBA" id="ARBA00022679"/>
    </source>
</evidence>
<dbReference type="Proteomes" id="UP000504714">
    <property type="component" value="Unassembled WGS sequence"/>
</dbReference>
<feature type="domain" description="N-acetyltransferase" evidence="7">
    <location>
        <begin position="43"/>
        <end position="143"/>
    </location>
</feature>
<evidence type="ECO:0000256" key="6">
    <source>
        <dbReference type="ARBA" id="ARBA00049880"/>
    </source>
</evidence>
<dbReference type="GO" id="GO:0016747">
    <property type="term" value="F:acyltransferase activity, transferring groups other than amino-acyl groups"/>
    <property type="evidence" value="ECO:0007669"/>
    <property type="project" value="InterPro"/>
</dbReference>
<comment type="similarity">
    <text evidence="1">Belongs to the acetyltransferase family. GNAT subfamily.</text>
</comment>
<evidence type="ECO:0000256" key="3">
    <source>
        <dbReference type="ARBA" id="ARBA00022649"/>
    </source>
</evidence>
<proteinExistence type="inferred from homology"/>
<dbReference type="PANTHER" id="PTHR36449">
    <property type="entry name" value="ACETYLTRANSFERASE-RELATED"/>
    <property type="match status" value="1"/>
</dbReference>
<comment type="catalytic activity">
    <reaction evidence="6">
        <text>glycyl-tRNA(Gly) + acetyl-CoA = N-acetylglycyl-tRNA(Gly) + CoA + H(+)</text>
        <dbReference type="Rhea" id="RHEA:81867"/>
        <dbReference type="Rhea" id="RHEA-COMP:9683"/>
        <dbReference type="Rhea" id="RHEA-COMP:19766"/>
        <dbReference type="ChEBI" id="CHEBI:15378"/>
        <dbReference type="ChEBI" id="CHEBI:57287"/>
        <dbReference type="ChEBI" id="CHEBI:57288"/>
        <dbReference type="ChEBI" id="CHEBI:78522"/>
        <dbReference type="ChEBI" id="CHEBI:232036"/>
    </reaction>
</comment>
<dbReference type="Gene3D" id="3.40.630.30">
    <property type="match status" value="1"/>
</dbReference>
<protein>
    <submittedName>
        <fullName evidence="8">GNAT family N-acetyltransferase</fullName>
    </submittedName>
</protein>
<dbReference type="AlphaFoldDB" id="A0A6L2ZLT4"/>
<keyword evidence="4 8" id="KW-0808">Transferase</keyword>
<organism evidence="8 9">
    <name type="scientific">Candidatus Regiella insecticola</name>
    <dbReference type="NCBI Taxonomy" id="138073"/>
    <lineage>
        <taxon>Bacteria</taxon>
        <taxon>Pseudomonadati</taxon>
        <taxon>Pseudomonadota</taxon>
        <taxon>Gammaproteobacteria</taxon>
        <taxon>Enterobacterales</taxon>
        <taxon>Enterobacteriaceae</taxon>
        <taxon>aphid secondary symbionts</taxon>
        <taxon>Candidatus Regiella</taxon>
    </lineage>
</organism>
<evidence type="ECO:0000259" key="7">
    <source>
        <dbReference type="Pfam" id="PF13508"/>
    </source>
</evidence>
<dbReference type="PANTHER" id="PTHR36449:SF1">
    <property type="entry name" value="ACETYLTRANSFERASE"/>
    <property type="match status" value="1"/>
</dbReference>
<keyword evidence="5" id="KW-0012">Acyltransferase</keyword>
<name>A0A6L2ZLT4_9ENTR</name>
<evidence type="ECO:0000313" key="8">
    <source>
        <dbReference type="EMBL" id="GFN45384.1"/>
    </source>
</evidence>
<dbReference type="Pfam" id="PF13508">
    <property type="entry name" value="Acetyltransf_7"/>
    <property type="match status" value="1"/>
</dbReference>
<dbReference type="RefSeq" id="WP_176487235.1">
    <property type="nucleotide sequence ID" value="NZ_BLXO01000001.1"/>
</dbReference>
<dbReference type="SUPFAM" id="SSF55729">
    <property type="entry name" value="Acyl-CoA N-acyltransferases (Nat)"/>
    <property type="match status" value="1"/>
</dbReference>
<keyword evidence="2" id="KW-0678">Repressor</keyword>
<reference evidence="8 9" key="1">
    <citation type="submission" date="2020-06" db="EMBL/GenBank/DDBJ databases">
        <title>The genome sequence of Candidatus Regiella insecticola strain Tut.</title>
        <authorList>
            <person name="Nikoh N."/>
            <person name="Tsuchida T."/>
            <person name="Koga R."/>
            <person name="Oshima K."/>
            <person name="Hattori M."/>
            <person name="Fukatsu T."/>
        </authorList>
    </citation>
    <scope>NUCLEOTIDE SEQUENCE [LARGE SCALE GENOMIC DNA]</scope>
    <source>
        <strain evidence="8 9">Tut</strain>
    </source>
</reference>
<sequence length="166" mass="18501">MGKITAPVLLSAEYDTTSFNSGVLSLDEWLIKRALKNQNTGASRTFVICENNRVAGYYALATGSVERWVVQNSIARNMPDPIPVIVLGRLAIDRQYQQRRLGAALLKDAMLRTLSVAQSVGVRCLLVHAISEEAKKFYLNYGFLVSPIEPMTLILPIQHIKGYFTE</sequence>
<dbReference type="InterPro" id="IPR016181">
    <property type="entry name" value="Acyl_CoA_acyltransferase"/>
</dbReference>
<keyword evidence="3" id="KW-1277">Toxin-antitoxin system</keyword>
<dbReference type="CDD" id="cd04301">
    <property type="entry name" value="NAT_SF"/>
    <property type="match status" value="1"/>
</dbReference>